<proteinExistence type="inferred from homology"/>
<comment type="cofactor">
    <cofactor evidence="10">
        <name>[4Fe-4S] cluster</name>
        <dbReference type="ChEBI" id="CHEBI:49883"/>
    </cofactor>
    <text evidence="10">Binds 1 [4Fe-4S] cluster. The cluster is coordinated with 3 cysteines and an exchangeable S-adenosyl-L-methionine.</text>
</comment>
<gene>
    <name evidence="12" type="primary">pflA</name>
    <name evidence="12" type="ORF">J4035_06195</name>
</gene>
<dbReference type="GO" id="GO:0043365">
    <property type="term" value="F:[formate-C-acetyltransferase]-activating enzyme activity"/>
    <property type="evidence" value="ECO:0007669"/>
    <property type="project" value="UniProtKB-EC"/>
</dbReference>
<evidence type="ECO:0000256" key="8">
    <source>
        <dbReference type="ARBA" id="ARBA00023004"/>
    </source>
</evidence>
<dbReference type="RefSeq" id="WP_208289084.1">
    <property type="nucleotide sequence ID" value="NZ_CP074404.1"/>
</dbReference>
<dbReference type="SFLD" id="SFLDG01066">
    <property type="entry name" value="organic_radical-activating_enz"/>
    <property type="match status" value="1"/>
</dbReference>
<dbReference type="Proteomes" id="UP000678317">
    <property type="component" value="Unassembled WGS sequence"/>
</dbReference>
<evidence type="ECO:0000256" key="10">
    <source>
        <dbReference type="RuleBase" id="RU362053"/>
    </source>
</evidence>
<dbReference type="CDD" id="cd01335">
    <property type="entry name" value="Radical_SAM"/>
    <property type="match status" value="1"/>
</dbReference>
<evidence type="ECO:0000259" key="11">
    <source>
        <dbReference type="PROSITE" id="PS51918"/>
    </source>
</evidence>
<accession>A0ABS3SFF1</accession>
<dbReference type="PANTHER" id="PTHR30352:SF5">
    <property type="entry name" value="PYRUVATE FORMATE-LYASE 1-ACTIVATING ENZYME"/>
    <property type="match status" value="1"/>
</dbReference>
<feature type="domain" description="Radical SAM core" evidence="11">
    <location>
        <begin position="59"/>
        <end position="281"/>
    </location>
</feature>
<dbReference type="InterPro" id="IPR001989">
    <property type="entry name" value="Radical_activat_CS"/>
</dbReference>
<sequence length="287" mass="31310">MTLAQGHDTAMPAVPLGLPRSRSGTAGLASVELDHAARMTAVRAGEVGSVHSWELVTAVDGPGTRLTVFLAGCPLQCLYCHNPDTMQMRRGTDVPADEILARVARYRTVFKATGGGLTVSGGEPLMQPAYLARLLRGAKAMDVHTTVDTSGFFGAQCSDEMLENIDLVLLDIKSGLPDAYRRVTGRALQPTLDFGRRLRDSGTRTWIRFVLVPGLTDAPENVEAVADHVVAMGPVVERVEVLPFHQMGRDKWDELGMRYELDETQPPAPELVERVRATFRDRGLSVY</sequence>
<evidence type="ECO:0000313" key="13">
    <source>
        <dbReference type="Proteomes" id="UP000678317"/>
    </source>
</evidence>
<comment type="catalytic activity">
    <reaction evidence="10">
        <text>glycyl-[formate C-acetyltransferase] + reduced [flavodoxin] + S-adenosyl-L-methionine = glycin-2-yl radical-[formate C-acetyltransferase] + semiquinone [flavodoxin] + 5'-deoxyadenosine + L-methionine + H(+)</text>
        <dbReference type="Rhea" id="RHEA:19225"/>
        <dbReference type="Rhea" id="RHEA-COMP:10622"/>
        <dbReference type="Rhea" id="RHEA-COMP:12190"/>
        <dbReference type="Rhea" id="RHEA-COMP:12191"/>
        <dbReference type="Rhea" id="RHEA-COMP:14480"/>
        <dbReference type="ChEBI" id="CHEBI:15378"/>
        <dbReference type="ChEBI" id="CHEBI:17319"/>
        <dbReference type="ChEBI" id="CHEBI:29947"/>
        <dbReference type="ChEBI" id="CHEBI:32722"/>
        <dbReference type="ChEBI" id="CHEBI:57618"/>
        <dbReference type="ChEBI" id="CHEBI:57844"/>
        <dbReference type="ChEBI" id="CHEBI:59789"/>
        <dbReference type="ChEBI" id="CHEBI:140311"/>
        <dbReference type="EC" id="1.97.1.4"/>
    </reaction>
</comment>
<comment type="subcellular location">
    <subcellularLocation>
        <location evidence="10">Cytoplasm</location>
    </subcellularLocation>
</comment>
<reference evidence="12 13" key="1">
    <citation type="submission" date="2021-03" db="EMBL/GenBank/DDBJ databases">
        <title>novel species in genus Cellulomonas.</title>
        <authorList>
            <person name="Zhang G."/>
        </authorList>
    </citation>
    <scope>NUCLEOTIDE SEQUENCE [LARGE SCALE GENOMIC DNA]</scope>
    <source>
        <strain evidence="13">zg-ZUI188</strain>
    </source>
</reference>
<protein>
    <recommendedName>
        <fullName evidence="3 10">Pyruvate formate-lyase-activating enzyme</fullName>
        <ecNumber evidence="10">1.97.1.4</ecNumber>
    </recommendedName>
</protein>
<dbReference type="GO" id="GO:0016829">
    <property type="term" value="F:lyase activity"/>
    <property type="evidence" value="ECO:0007669"/>
    <property type="project" value="UniProtKB-KW"/>
</dbReference>
<dbReference type="EC" id="1.97.1.4" evidence="10"/>
<evidence type="ECO:0000256" key="1">
    <source>
        <dbReference type="ARBA" id="ARBA00003141"/>
    </source>
</evidence>
<comment type="caution">
    <text evidence="12">The sequence shown here is derived from an EMBL/GenBank/DDBJ whole genome shotgun (WGS) entry which is preliminary data.</text>
</comment>
<dbReference type="Gene3D" id="3.20.20.70">
    <property type="entry name" value="Aldolase class I"/>
    <property type="match status" value="1"/>
</dbReference>
<dbReference type="PROSITE" id="PS01087">
    <property type="entry name" value="RADICAL_ACTIVATING"/>
    <property type="match status" value="1"/>
</dbReference>
<comment type="function">
    <text evidence="1 10">Activation of pyruvate formate-lyase under anaerobic conditions by generation of an organic free radical, using S-adenosylmethionine and reduced flavodoxin as cosubstrates to produce 5'-deoxy-adenosine.</text>
</comment>
<dbReference type="InterPro" id="IPR058240">
    <property type="entry name" value="rSAM_sf"/>
</dbReference>
<keyword evidence="10" id="KW-0963">Cytoplasm</keyword>
<organism evidence="12 13">
    <name type="scientific">Cellulomonas fengjieae</name>
    <dbReference type="NCBI Taxonomy" id="2819978"/>
    <lineage>
        <taxon>Bacteria</taxon>
        <taxon>Bacillati</taxon>
        <taxon>Actinomycetota</taxon>
        <taxon>Actinomycetes</taxon>
        <taxon>Micrococcales</taxon>
        <taxon>Cellulomonadaceae</taxon>
        <taxon>Cellulomonas</taxon>
    </lineage>
</organism>
<comment type="similarity">
    <text evidence="2 10">Belongs to the organic radical-activating enzymes family.</text>
</comment>
<keyword evidence="4 10" id="KW-0004">4Fe-4S</keyword>
<dbReference type="NCBIfam" id="TIGR02493">
    <property type="entry name" value="PFLA"/>
    <property type="match status" value="1"/>
</dbReference>
<keyword evidence="8 10" id="KW-0408">Iron</keyword>
<dbReference type="InterPro" id="IPR012838">
    <property type="entry name" value="PFL1_activating"/>
</dbReference>
<dbReference type="PROSITE" id="PS51918">
    <property type="entry name" value="RADICAL_SAM"/>
    <property type="match status" value="1"/>
</dbReference>
<dbReference type="PANTHER" id="PTHR30352">
    <property type="entry name" value="PYRUVATE FORMATE-LYASE-ACTIVATING ENZYME"/>
    <property type="match status" value="1"/>
</dbReference>
<dbReference type="InterPro" id="IPR013785">
    <property type="entry name" value="Aldolase_TIM"/>
</dbReference>
<name>A0ABS3SFF1_9CELL</name>
<evidence type="ECO:0000256" key="4">
    <source>
        <dbReference type="ARBA" id="ARBA00022485"/>
    </source>
</evidence>
<evidence type="ECO:0000256" key="7">
    <source>
        <dbReference type="ARBA" id="ARBA00023002"/>
    </source>
</evidence>
<evidence type="ECO:0000313" key="12">
    <source>
        <dbReference type="EMBL" id="MBO3084224.1"/>
    </source>
</evidence>
<keyword evidence="12" id="KW-0670">Pyruvate</keyword>
<evidence type="ECO:0000256" key="3">
    <source>
        <dbReference type="ARBA" id="ARBA00021356"/>
    </source>
</evidence>
<evidence type="ECO:0000256" key="9">
    <source>
        <dbReference type="ARBA" id="ARBA00023014"/>
    </source>
</evidence>
<evidence type="ECO:0000256" key="2">
    <source>
        <dbReference type="ARBA" id="ARBA00009777"/>
    </source>
</evidence>
<keyword evidence="13" id="KW-1185">Reference proteome</keyword>
<keyword evidence="5 10" id="KW-0949">S-adenosyl-L-methionine</keyword>
<dbReference type="SUPFAM" id="SSF102114">
    <property type="entry name" value="Radical SAM enzymes"/>
    <property type="match status" value="1"/>
</dbReference>
<evidence type="ECO:0000256" key="5">
    <source>
        <dbReference type="ARBA" id="ARBA00022691"/>
    </source>
</evidence>
<keyword evidence="9 10" id="KW-0411">Iron-sulfur</keyword>
<dbReference type="InterPro" id="IPR034457">
    <property type="entry name" value="Organic_radical-activating"/>
</dbReference>
<keyword evidence="7 10" id="KW-0560">Oxidoreductase</keyword>
<evidence type="ECO:0000256" key="6">
    <source>
        <dbReference type="ARBA" id="ARBA00022723"/>
    </source>
</evidence>
<keyword evidence="12" id="KW-0456">Lyase</keyword>
<dbReference type="SFLD" id="SFLDS00029">
    <property type="entry name" value="Radical_SAM"/>
    <property type="match status" value="1"/>
</dbReference>
<dbReference type="EMBL" id="JAGFBM010000002">
    <property type="protein sequence ID" value="MBO3084224.1"/>
    <property type="molecule type" value="Genomic_DNA"/>
</dbReference>
<dbReference type="InterPro" id="IPR007197">
    <property type="entry name" value="rSAM"/>
</dbReference>
<keyword evidence="6 10" id="KW-0479">Metal-binding</keyword>
<dbReference type="Pfam" id="PF04055">
    <property type="entry name" value="Radical_SAM"/>
    <property type="match status" value="1"/>
</dbReference>